<comment type="caution">
    <text evidence="3">The sequence shown here is derived from an EMBL/GenBank/DDBJ whole genome shotgun (WGS) entry which is preliminary data.</text>
</comment>
<feature type="region of interest" description="Disordered" evidence="2">
    <location>
        <begin position="409"/>
        <end position="429"/>
    </location>
</feature>
<feature type="compositionally biased region" description="Polar residues" evidence="2">
    <location>
        <begin position="35"/>
        <end position="76"/>
    </location>
</feature>
<feature type="compositionally biased region" description="Acidic residues" evidence="2">
    <location>
        <begin position="1117"/>
        <end position="1130"/>
    </location>
</feature>
<feature type="compositionally biased region" description="Polar residues" evidence="2">
    <location>
        <begin position="409"/>
        <end position="423"/>
    </location>
</feature>
<feature type="compositionally biased region" description="Basic and acidic residues" evidence="2">
    <location>
        <begin position="766"/>
        <end position="775"/>
    </location>
</feature>
<keyword evidence="4" id="KW-1185">Reference proteome</keyword>
<dbReference type="InterPro" id="IPR017956">
    <property type="entry name" value="AT_hook_DNA-bd_motif"/>
</dbReference>
<keyword evidence="1" id="KW-0945">Host-virus interaction</keyword>
<feature type="compositionally biased region" description="Low complexity" evidence="2">
    <location>
        <begin position="94"/>
        <end position="105"/>
    </location>
</feature>
<feature type="compositionally biased region" description="Polar residues" evidence="2">
    <location>
        <begin position="916"/>
        <end position="946"/>
    </location>
</feature>
<feature type="compositionally biased region" description="Acidic residues" evidence="2">
    <location>
        <begin position="852"/>
        <end position="862"/>
    </location>
</feature>
<gene>
    <name evidence="3" type="ORF">M501DRAFT_1056455</name>
</gene>
<feature type="region of interest" description="Disordered" evidence="2">
    <location>
        <begin position="249"/>
        <end position="358"/>
    </location>
</feature>
<dbReference type="PANTHER" id="PTHR13037">
    <property type="entry name" value="FORMIN"/>
    <property type="match status" value="1"/>
</dbReference>
<feature type="region of interest" description="Disordered" evidence="2">
    <location>
        <begin position="633"/>
        <end position="886"/>
    </location>
</feature>
<feature type="compositionally biased region" description="Low complexity" evidence="2">
    <location>
        <begin position="672"/>
        <end position="690"/>
    </location>
</feature>
<dbReference type="EMBL" id="MU006093">
    <property type="protein sequence ID" value="KAF2840096.1"/>
    <property type="molecule type" value="Genomic_DNA"/>
</dbReference>
<evidence type="ECO:0000313" key="3">
    <source>
        <dbReference type="EMBL" id="KAF2840096.1"/>
    </source>
</evidence>
<evidence type="ECO:0000256" key="2">
    <source>
        <dbReference type="SAM" id="MobiDB-lite"/>
    </source>
</evidence>
<name>A0A9P4SCE5_9PEZI</name>
<dbReference type="GO" id="GO:0003677">
    <property type="term" value="F:DNA binding"/>
    <property type="evidence" value="ECO:0007669"/>
    <property type="project" value="InterPro"/>
</dbReference>
<feature type="compositionally biased region" description="Polar residues" evidence="2">
    <location>
        <begin position="506"/>
        <end position="518"/>
    </location>
</feature>
<protein>
    <submittedName>
        <fullName evidence="3">Uncharacterized protein</fullName>
    </submittedName>
</protein>
<sequence length="1375" mass="152898">MESSPDPLAMSPLPARSGRATKKESKVKKGPLAHRSSNVSLRENTRSVSPTIKTPTKSPMKSMILSTGGTPGQTTPWRIKVTVQAEPDSDQDNTPTRGYKTTTTTVPLKGFEDSSPVVKRRGRPRKSDTGITKATKRSGTPARKSSNVRRKLSMGLEDDSIADSGLDTAEPPKRKRGRPRKSLQKSIDPAVSEVNTFAQLDGTSSIMDDGKFSEQSVNPHFDELATQNKPASRPRFDIANATPLFKKYTIDPPRVETPDPNIKTVKGRKGTPRKPTGWSEKDLSPLPESSPIKATEPTPTVDTSNPRFMRDKLFSDEGPTQPIPGPVGDARLGKTPSPNSNQLDNQVDDNLLDDMEDDEYDDVLGELENRTGVTIIGERTMMESEEFSMVSIDSLPSRQVGNSMLMDTTHYSTGETSRKSLPSVSVERRSQLQNDLSNLLMVDAKSSPIPGGVPQHTPQKVASSPVNPPPIALSQPPTSKVATTPEIAKVVRAGIALQGALDTDTRSSPRQSAKSRNLQAHDVDDPLGAFGEGTQRDLRAGLRLGEQLSHTAQAPKSSPYILTRGSVSKSKDTEVIPDDDVFSAPSSVPSKSLGVPRLLTPEDKDDYTLAVPPPPCTRDEIHYPSLSARVEQGQLISPTRSEDEMSWHADTPPSTEDESFELGNPLANVERSNAQVSQASAVKSSMQQSVWHDREAQWQREREEVIRQAQEANSSRLIVIGDSSAVQPDSDDDEEEERKGAEQDNEDVWIEEASRLSDSLSQAKVPQDHLPKEPEPTPDLSQLFAGDNKPRRSKIPRTWRRRSSGNFNYSDSPQHQDMPSPDPNDRTDTRLTSSPPEINGPRRVNNSRLQLVEEDEDIEDPRDDLSERSPTSEDSDDTGLFWQTNLPNVYNRKKEKEKFSEQKLDMSVLMGLDSSPLKSSPLNRRSGPTSYEKTLLSNVSTRSPVKSSPLKRQLFSADISSQVEESEDELSPRRAAQEEERARIVFLQRRAEMEQREGFPYPKSKPTEPPRQASPDPKSKPKSKVVVVSPLPKVSRNLFEPGKTYPPLFPNTKARKIEVEDTKAYNGDELQNHEFEEDQEDELFESEEIEVDEVDESQETELDEPDETQVSEMVSIQDEDFGQTYDDESEERSPSLPRAPLRHSAPTTHNPTQAPPTPYNPSAQAPSPAPAPAPGLISRLKSTIWSTFISAPVPEPPLHPVISTLNLQPLPRLEPWTKSHYIILDALFQAYKRDPLSFSPLAGPNKDLNNALLDYKPAFYLRRLAGTRMRNWGYEEEMRIQHMVIVAVFFQLLKLERHESYVGPKGEGIEYGNVDPGSKGTVIRCLAVVRRLWTVVAGERVREDERCGRRIKREGVLEVWWPGWKGWVAYSSCCV</sequence>
<feature type="compositionally biased region" description="Basic and acidic residues" evidence="2">
    <location>
        <begin position="691"/>
        <end position="706"/>
    </location>
</feature>
<feature type="compositionally biased region" description="Polar residues" evidence="2">
    <location>
        <begin position="456"/>
        <end position="465"/>
    </location>
</feature>
<feature type="region of interest" description="Disordered" evidence="2">
    <location>
        <begin position="912"/>
        <end position="1175"/>
    </location>
</feature>
<feature type="region of interest" description="Disordered" evidence="2">
    <location>
        <begin position="498"/>
        <end position="621"/>
    </location>
</feature>
<feature type="region of interest" description="Disordered" evidence="2">
    <location>
        <begin position="1"/>
        <end position="190"/>
    </location>
</feature>
<proteinExistence type="predicted"/>
<feature type="compositionally biased region" description="Basic and acidic residues" evidence="2">
    <location>
        <begin position="970"/>
        <end position="997"/>
    </location>
</feature>
<evidence type="ECO:0000256" key="1">
    <source>
        <dbReference type="ARBA" id="ARBA00022581"/>
    </source>
</evidence>
<feature type="region of interest" description="Disordered" evidence="2">
    <location>
        <begin position="444"/>
        <end position="481"/>
    </location>
</feature>
<feature type="compositionally biased region" description="Low complexity" evidence="2">
    <location>
        <begin position="1024"/>
        <end position="1035"/>
    </location>
</feature>
<feature type="compositionally biased region" description="Acidic residues" evidence="2">
    <location>
        <begin position="346"/>
        <end position="358"/>
    </location>
</feature>
<feature type="compositionally biased region" description="Acidic residues" evidence="2">
    <location>
        <begin position="1075"/>
        <end position="1109"/>
    </location>
</feature>
<reference evidence="3" key="1">
    <citation type="journal article" date="2020" name="Stud. Mycol.">
        <title>101 Dothideomycetes genomes: a test case for predicting lifestyles and emergence of pathogens.</title>
        <authorList>
            <person name="Haridas S."/>
            <person name="Albert R."/>
            <person name="Binder M."/>
            <person name="Bloem J."/>
            <person name="Labutti K."/>
            <person name="Salamov A."/>
            <person name="Andreopoulos B."/>
            <person name="Baker S."/>
            <person name="Barry K."/>
            <person name="Bills G."/>
            <person name="Bluhm B."/>
            <person name="Cannon C."/>
            <person name="Castanera R."/>
            <person name="Culley D."/>
            <person name="Daum C."/>
            <person name="Ezra D."/>
            <person name="Gonzalez J."/>
            <person name="Henrissat B."/>
            <person name="Kuo A."/>
            <person name="Liang C."/>
            <person name="Lipzen A."/>
            <person name="Lutzoni F."/>
            <person name="Magnuson J."/>
            <person name="Mondo S."/>
            <person name="Nolan M."/>
            <person name="Ohm R."/>
            <person name="Pangilinan J."/>
            <person name="Park H.-J."/>
            <person name="Ramirez L."/>
            <person name="Alfaro M."/>
            <person name="Sun H."/>
            <person name="Tritt A."/>
            <person name="Yoshinaga Y."/>
            <person name="Zwiers L.-H."/>
            <person name="Turgeon B."/>
            <person name="Goodwin S."/>
            <person name="Spatafora J."/>
            <person name="Crous P."/>
            <person name="Grigoriev I."/>
        </authorList>
    </citation>
    <scope>NUCLEOTIDE SEQUENCE</scope>
    <source>
        <strain evidence="3">CBS 101060</strain>
    </source>
</reference>
<organism evidence="3 4">
    <name type="scientific">Patellaria atrata CBS 101060</name>
    <dbReference type="NCBI Taxonomy" id="1346257"/>
    <lineage>
        <taxon>Eukaryota</taxon>
        <taxon>Fungi</taxon>
        <taxon>Dikarya</taxon>
        <taxon>Ascomycota</taxon>
        <taxon>Pezizomycotina</taxon>
        <taxon>Dothideomycetes</taxon>
        <taxon>Dothideomycetes incertae sedis</taxon>
        <taxon>Patellariales</taxon>
        <taxon>Patellariaceae</taxon>
        <taxon>Patellaria</taxon>
    </lineage>
</organism>
<feature type="compositionally biased region" description="Basic residues" evidence="2">
    <location>
        <begin position="173"/>
        <end position="183"/>
    </location>
</feature>
<dbReference type="PANTHER" id="PTHR13037:SF24">
    <property type="entry name" value="POLYCOMB PROTEIN PCL-RELATED"/>
    <property type="match status" value="1"/>
</dbReference>
<feature type="compositionally biased region" description="Polar residues" evidence="2">
    <location>
        <begin position="297"/>
        <end position="306"/>
    </location>
</feature>
<accession>A0A9P4SCE5</accession>
<evidence type="ECO:0000313" key="4">
    <source>
        <dbReference type="Proteomes" id="UP000799429"/>
    </source>
</evidence>
<dbReference type="Proteomes" id="UP000799429">
    <property type="component" value="Unassembled WGS sequence"/>
</dbReference>
<feature type="compositionally biased region" description="Polar residues" evidence="2">
    <location>
        <begin position="804"/>
        <end position="817"/>
    </location>
</feature>
<dbReference type="SMART" id="SM00384">
    <property type="entry name" value="AT_hook"/>
    <property type="match status" value="2"/>
</dbReference>
<feature type="compositionally biased region" description="Basic residues" evidence="2">
    <location>
        <begin position="791"/>
        <end position="803"/>
    </location>
</feature>
<dbReference type="OrthoDB" id="3946221at2759"/>